<evidence type="ECO:0000313" key="6">
    <source>
        <dbReference type="Proteomes" id="UP000752292"/>
    </source>
</evidence>
<dbReference type="Pfam" id="PF20696">
    <property type="entry name" value="UbiD_C"/>
    <property type="match status" value="1"/>
</dbReference>
<gene>
    <name evidence="5" type="ORF">HY618_01585</name>
</gene>
<dbReference type="PANTHER" id="PTHR30108">
    <property type="entry name" value="3-OCTAPRENYL-4-HYDROXYBENZOATE CARBOXY-LYASE-RELATED"/>
    <property type="match status" value="1"/>
</dbReference>
<evidence type="ECO:0000259" key="4">
    <source>
        <dbReference type="Pfam" id="PF20696"/>
    </source>
</evidence>
<evidence type="ECO:0000313" key="5">
    <source>
        <dbReference type="EMBL" id="MBI4251124.1"/>
    </source>
</evidence>
<feature type="domain" description="3-octaprenyl-4-hydroxybenzoate carboxy-lyase-like Rift-related" evidence="2">
    <location>
        <begin position="98"/>
        <end position="285"/>
    </location>
</feature>
<evidence type="ECO:0000259" key="2">
    <source>
        <dbReference type="Pfam" id="PF01977"/>
    </source>
</evidence>
<dbReference type="EMBL" id="JACQRX010000070">
    <property type="protein sequence ID" value="MBI4251124.1"/>
    <property type="molecule type" value="Genomic_DNA"/>
</dbReference>
<dbReference type="GO" id="GO:0016831">
    <property type="term" value="F:carboxy-lyase activity"/>
    <property type="evidence" value="ECO:0007669"/>
    <property type="project" value="InterPro"/>
</dbReference>
<evidence type="ECO:0000259" key="3">
    <source>
        <dbReference type="Pfam" id="PF20695"/>
    </source>
</evidence>
<organism evidence="5 6">
    <name type="scientific">Tectimicrobiota bacterium</name>
    <dbReference type="NCBI Taxonomy" id="2528274"/>
    <lineage>
        <taxon>Bacteria</taxon>
        <taxon>Pseudomonadati</taxon>
        <taxon>Nitrospinota/Tectimicrobiota group</taxon>
        <taxon>Candidatus Tectimicrobiota</taxon>
    </lineage>
</organism>
<dbReference type="Pfam" id="PF20695">
    <property type="entry name" value="UbiD_N"/>
    <property type="match status" value="1"/>
</dbReference>
<dbReference type="InterPro" id="IPR049381">
    <property type="entry name" value="UbiD-like_C"/>
</dbReference>
<comment type="caution">
    <text evidence="5">The sequence shown here is derived from an EMBL/GenBank/DDBJ whole genome shotgun (WGS) entry which is preliminary data.</text>
</comment>
<dbReference type="Pfam" id="PF01977">
    <property type="entry name" value="UbiD"/>
    <property type="match status" value="1"/>
</dbReference>
<sequence length="537" mass="58440">MPADLRSFLDDLRAAGELIDIHSPVDIRHIAALVDKSPRALLFHKVIGYGMPVISGLTNSRKRIAISMNCDYSETEGKLRHALDHPIPPARIEGGAGCEVFMEGDEVDLFDLPVPVYSVFDGGPMITAGVTLAQDPEYGLNAGTYRYQVKERNLTGIDIVTPNNLRRYAERALAENRPLPISINIGTHPVELIASLYKAPIGTDEMGIAGGIRGEAVRLAPCETVDVPCIADSEIVLEAEILPTGWTKPEGRFGEFTRLMGGLHWNPYVRVKAVSRREDAIYYALHMPWENIWLKEHGFQAMLRRALKAAGVQAKAINVTPGGCCHWHAVIAIKGQPGDGKNAIMAALSVGDMKHVVVVDDDIDVFDPMDVEWAIATRVQADRDLVVISNARSKPLDPSLPPTPGWIPTTAKCGIDATIPVDVPRERYHRITYAYSDQVRLEDYLNGAEAPGGAPAPPGGKPEAEIGALAGRIRAALEKEPLYFAQVAERFAEEGFQAVTRAMGELHVRGEIWQDAVGKHCLAGSQFAASPPARKKG</sequence>
<evidence type="ECO:0000256" key="1">
    <source>
        <dbReference type="ARBA" id="ARBA00010021"/>
    </source>
</evidence>
<dbReference type="Proteomes" id="UP000752292">
    <property type="component" value="Unassembled WGS sequence"/>
</dbReference>
<dbReference type="InterPro" id="IPR049383">
    <property type="entry name" value="UbiD-like_N"/>
</dbReference>
<feature type="domain" description="3-octaprenyl-4-hydroxybenzoate carboxy-lyase-like N-terminal" evidence="3">
    <location>
        <begin position="9"/>
        <end position="75"/>
    </location>
</feature>
<dbReference type="SUPFAM" id="SSF50475">
    <property type="entry name" value="FMN-binding split barrel"/>
    <property type="match status" value="1"/>
</dbReference>
<name>A0A933E9M0_UNCTE</name>
<accession>A0A933E9M0</accession>
<dbReference type="AlphaFoldDB" id="A0A933E9M0"/>
<proteinExistence type="inferred from homology"/>
<dbReference type="PANTHER" id="PTHR30108:SF21">
    <property type="entry name" value="4-HYDROXYBENZOATE DECARBOXYLASE"/>
    <property type="match status" value="1"/>
</dbReference>
<feature type="domain" description="3-octaprenyl-4-hydroxybenzoate carboxy-lyase-like C-terminal" evidence="4">
    <location>
        <begin position="301"/>
        <end position="417"/>
    </location>
</feature>
<dbReference type="Gene3D" id="3.40.1670.10">
    <property type="entry name" value="UbiD C-terminal domain-like"/>
    <property type="match status" value="1"/>
</dbReference>
<comment type="similarity">
    <text evidence="1">Belongs to the UbiD family.</text>
</comment>
<dbReference type="SUPFAM" id="SSF143968">
    <property type="entry name" value="UbiD C-terminal domain-like"/>
    <property type="match status" value="1"/>
</dbReference>
<dbReference type="NCBIfam" id="TIGR00148">
    <property type="entry name" value="UbiD family decarboxylase"/>
    <property type="match status" value="1"/>
</dbReference>
<reference evidence="5" key="1">
    <citation type="submission" date="2020-07" db="EMBL/GenBank/DDBJ databases">
        <title>Huge and variable diversity of episymbiotic CPR bacteria and DPANN archaea in groundwater ecosystems.</title>
        <authorList>
            <person name="He C.Y."/>
            <person name="Keren R."/>
            <person name="Whittaker M."/>
            <person name="Farag I.F."/>
            <person name="Doudna J."/>
            <person name="Cate J.H.D."/>
            <person name="Banfield J.F."/>
        </authorList>
    </citation>
    <scope>NUCLEOTIDE SEQUENCE</scope>
    <source>
        <strain evidence="5">NC_groundwater_1370_Ag_S-0.2um_69_93</strain>
    </source>
</reference>
<dbReference type="InterPro" id="IPR048304">
    <property type="entry name" value="UbiD_Rift_dom"/>
</dbReference>
<dbReference type="GO" id="GO:0005737">
    <property type="term" value="C:cytoplasm"/>
    <property type="evidence" value="ECO:0007669"/>
    <property type="project" value="TreeGrafter"/>
</dbReference>
<dbReference type="InterPro" id="IPR002830">
    <property type="entry name" value="UbiD"/>
</dbReference>
<protein>
    <submittedName>
        <fullName evidence="5">UbiD family decarboxylase</fullName>
    </submittedName>
</protein>